<keyword evidence="1" id="KW-0732">Signal</keyword>
<dbReference type="CDD" id="cd22997">
    <property type="entry name" value="GT_LH"/>
    <property type="match status" value="1"/>
</dbReference>
<dbReference type="PANTHER" id="PTHR36587:SF2">
    <property type="entry name" value="EXPRESSION SITE-ASSOCIATED GENE 3 (ESAG3)-LIKE PROTEIN"/>
    <property type="match status" value="1"/>
</dbReference>
<accession>A0AAN8E8M2</accession>
<gene>
    <name evidence="2" type="ORF">OHC33_010010</name>
</gene>
<evidence type="ECO:0000313" key="3">
    <source>
        <dbReference type="Proteomes" id="UP001316803"/>
    </source>
</evidence>
<name>A0AAN8E8M2_9EURO</name>
<dbReference type="Proteomes" id="UP001316803">
    <property type="component" value="Unassembled WGS sequence"/>
</dbReference>
<reference evidence="2 3" key="1">
    <citation type="submission" date="2022-12" db="EMBL/GenBank/DDBJ databases">
        <title>Genomic features and morphological characterization of a novel Knufia sp. strain isolated from spacecraft assembly facility.</title>
        <authorList>
            <person name="Teixeira M."/>
            <person name="Chander A.M."/>
            <person name="Stajich J.E."/>
            <person name="Venkateswaran K."/>
        </authorList>
    </citation>
    <scope>NUCLEOTIDE SEQUENCE [LARGE SCALE GENOMIC DNA]</scope>
    <source>
        <strain evidence="2 3">FJI-L2-BK-P2</strain>
    </source>
</reference>
<comment type="caution">
    <text evidence="2">The sequence shown here is derived from an EMBL/GenBank/DDBJ whole genome shotgun (WGS) entry which is preliminary data.</text>
</comment>
<organism evidence="2 3">
    <name type="scientific">Knufia fluminis</name>
    <dbReference type="NCBI Taxonomy" id="191047"/>
    <lineage>
        <taxon>Eukaryota</taxon>
        <taxon>Fungi</taxon>
        <taxon>Dikarya</taxon>
        <taxon>Ascomycota</taxon>
        <taxon>Pezizomycotina</taxon>
        <taxon>Eurotiomycetes</taxon>
        <taxon>Chaetothyriomycetidae</taxon>
        <taxon>Chaetothyriales</taxon>
        <taxon>Trichomeriaceae</taxon>
        <taxon>Knufia</taxon>
    </lineage>
</organism>
<evidence type="ECO:0000313" key="2">
    <source>
        <dbReference type="EMBL" id="KAK5948924.1"/>
    </source>
</evidence>
<keyword evidence="3" id="KW-1185">Reference proteome</keyword>
<dbReference type="PANTHER" id="PTHR36587">
    <property type="entry name" value="EXPRESSION SITE-ASSOCIATED GENE 3 (ESAG3)-LIKE PROTEIN"/>
    <property type="match status" value="1"/>
</dbReference>
<sequence>MQRSSYKLPLIALVFLSICVLIYSTWSSNTKVLSSQGNQHNQNTQSSYYHLLLPASEASAGLCKTIFSAAVLGYPTPRLLNWQRKFEDEHLIFGGSHIAKIEGVLGFLRQLEPQHDDELVSIVDGYDVWFQLRPEVVISRYNEINKRANYRIRSRLGMKDAEENNVKQTVVFSAQKKCWPASPDDAACFAVPQSELAADIYGPQTDHDIDDEKNPFAKMRQRYLNSGTVIGPVGDVRAIFERAAEKALVSTNFGSDQGIFAEIFGEQEYQRELIRAQNLSRLQRIFLALKRVTVGLSELDDVTSPHPTHHGMNPATPGGRNYEFHIGLDYGGELSQPTVFSENDLAWLKHKDINDIRDKSTMAGMEGKVRVKGLPGDVAASTPPFWASDVASAANLPTSQTWEDMAVYTNLWTGTTPVAIHHNAHHDGLKARIQTFWNETWYFPHLRELLHASARDIRAPVAVLENSGVQHEWWDPTDERGGARVEIGSLPGDWIGWQDMCGTTEITDEVFRDGKGAWNDPIVFLSWDHGVAEEQVARWRESHKSSMNT</sequence>
<feature type="chain" id="PRO_5042868864" evidence="1">
    <location>
        <begin position="28"/>
        <end position="549"/>
    </location>
</feature>
<dbReference type="AlphaFoldDB" id="A0AAN8E8M2"/>
<dbReference type="EMBL" id="JAKLMC020000041">
    <property type="protein sequence ID" value="KAK5948924.1"/>
    <property type="molecule type" value="Genomic_DNA"/>
</dbReference>
<evidence type="ECO:0000256" key="1">
    <source>
        <dbReference type="SAM" id="SignalP"/>
    </source>
</evidence>
<feature type="signal peptide" evidence="1">
    <location>
        <begin position="1"/>
        <end position="27"/>
    </location>
</feature>
<proteinExistence type="predicted"/>
<protein>
    <submittedName>
        <fullName evidence="2">Uncharacterized protein</fullName>
    </submittedName>
</protein>